<evidence type="ECO:0000313" key="3">
    <source>
        <dbReference type="Proteomes" id="UP000276215"/>
    </source>
</evidence>
<protein>
    <submittedName>
        <fullName evidence="2">Uncharacterized protein</fullName>
    </submittedName>
</protein>
<name>A0A3N4IUX1_9PEZI</name>
<organism evidence="2 3">
    <name type="scientific">Choiromyces venosus 120613-1</name>
    <dbReference type="NCBI Taxonomy" id="1336337"/>
    <lineage>
        <taxon>Eukaryota</taxon>
        <taxon>Fungi</taxon>
        <taxon>Dikarya</taxon>
        <taxon>Ascomycota</taxon>
        <taxon>Pezizomycotina</taxon>
        <taxon>Pezizomycetes</taxon>
        <taxon>Pezizales</taxon>
        <taxon>Tuberaceae</taxon>
        <taxon>Choiromyces</taxon>
    </lineage>
</organism>
<gene>
    <name evidence="2" type="ORF">L873DRAFT_1795912</name>
</gene>
<dbReference type="AlphaFoldDB" id="A0A3N4IUX1"/>
<keyword evidence="3" id="KW-1185">Reference proteome</keyword>
<evidence type="ECO:0000313" key="2">
    <source>
        <dbReference type="EMBL" id="RPA89759.1"/>
    </source>
</evidence>
<dbReference type="EMBL" id="ML120557">
    <property type="protein sequence ID" value="RPA89759.1"/>
    <property type="molecule type" value="Genomic_DNA"/>
</dbReference>
<accession>A0A3N4IUX1</accession>
<feature type="compositionally biased region" description="Pro residues" evidence="1">
    <location>
        <begin position="102"/>
        <end position="111"/>
    </location>
</feature>
<evidence type="ECO:0000256" key="1">
    <source>
        <dbReference type="SAM" id="MobiDB-lite"/>
    </source>
</evidence>
<proteinExistence type="predicted"/>
<reference evidence="2 3" key="1">
    <citation type="journal article" date="2018" name="Nat. Ecol. Evol.">
        <title>Pezizomycetes genomes reveal the molecular basis of ectomycorrhizal truffle lifestyle.</title>
        <authorList>
            <person name="Murat C."/>
            <person name="Payen T."/>
            <person name="Noel B."/>
            <person name="Kuo A."/>
            <person name="Morin E."/>
            <person name="Chen J."/>
            <person name="Kohler A."/>
            <person name="Krizsan K."/>
            <person name="Balestrini R."/>
            <person name="Da Silva C."/>
            <person name="Montanini B."/>
            <person name="Hainaut M."/>
            <person name="Levati E."/>
            <person name="Barry K.W."/>
            <person name="Belfiori B."/>
            <person name="Cichocki N."/>
            <person name="Clum A."/>
            <person name="Dockter R.B."/>
            <person name="Fauchery L."/>
            <person name="Guy J."/>
            <person name="Iotti M."/>
            <person name="Le Tacon F."/>
            <person name="Lindquist E.A."/>
            <person name="Lipzen A."/>
            <person name="Malagnac F."/>
            <person name="Mello A."/>
            <person name="Molinier V."/>
            <person name="Miyauchi S."/>
            <person name="Poulain J."/>
            <person name="Riccioni C."/>
            <person name="Rubini A."/>
            <person name="Sitrit Y."/>
            <person name="Splivallo R."/>
            <person name="Traeger S."/>
            <person name="Wang M."/>
            <person name="Zifcakova L."/>
            <person name="Wipf D."/>
            <person name="Zambonelli A."/>
            <person name="Paolocci F."/>
            <person name="Nowrousian M."/>
            <person name="Ottonello S."/>
            <person name="Baldrian P."/>
            <person name="Spatafora J.W."/>
            <person name="Henrissat B."/>
            <person name="Nagy L.G."/>
            <person name="Aury J.M."/>
            <person name="Wincker P."/>
            <person name="Grigoriev I.V."/>
            <person name="Bonfante P."/>
            <person name="Martin F.M."/>
        </authorList>
    </citation>
    <scope>NUCLEOTIDE SEQUENCE [LARGE SCALE GENOMIC DNA]</scope>
    <source>
        <strain evidence="2 3">120613-1</strain>
    </source>
</reference>
<sequence>MAIMHRLIGWCKLASECLNFGVQFFAGRHWGLVMDTWMAGGCTVPQLVGKRTPPAKAPLKKYPSWATYHKTSLRPEAPHNPLPQKKPFLQPATTPDKIHKFSPPPPVFSHT</sequence>
<dbReference type="Proteomes" id="UP000276215">
    <property type="component" value="Unassembled WGS sequence"/>
</dbReference>
<feature type="region of interest" description="Disordered" evidence="1">
    <location>
        <begin position="72"/>
        <end position="111"/>
    </location>
</feature>